<keyword evidence="4" id="KW-0378">Hydrolase</keyword>
<dbReference type="PANTHER" id="PTHR38340:SF1">
    <property type="entry name" value="S-LAYER PROTEIN"/>
    <property type="match status" value="1"/>
</dbReference>
<gene>
    <name evidence="8" type="ORF">F0U44_02950</name>
</gene>
<feature type="compositionally biased region" description="Low complexity" evidence="5">
    <location>
        <begin position="587"/>
        <end position="602"/>
    </location>
</feature>
<dbReference type="EMBL" id="VUJV01000001">
    <property type="protein sequence ID" value="KAA1421285.1"/>
    <property type="molecule type" value="Genomic_DNA"/>
</dbReference>
<dbReference type="GO" id="GO:0005576">
    <property type="term" value="C:extracellular region"/>
    <property type="evidence" value="ECO:0007669"/>
    <property type="project" value="UniProtKB-SubCell"/>
</dbReference>
<dbReference type="GO" id="GO:0006508">
    <property type="term" value="P:proteolysis"/>
    <property type="evidence" value="ECO:0007669"/>
    <property type="project" value="UniProtKB-KW"/>
</dbReference>
<dbReference type="PRINTS" id="PR00313">
    <property type="entry name" value="CABNDNGRPT"/>
</dbReference>
<feature type="region of interest" description="Disordered" evidence="5">
    <location>
        <begin position="587"/>
        <end position="612"/>
    </location>
</feature>
<dbReference type="Gene3D" id="2.60.120.260">
    <property type="entry name" value="Galactose-binding domain-like"/>
    <property type="match status" value="1"/>
</dbReference>
<dbReference type="InterPro" id="IPR002884">
    <property type="entry name" value="P_dom"/>
</dbReference>
<dbReference type="SUPFAM" id="SSF51120">
    <property type="entry name" value="beta-Roll"/>
    <property type="match status" value="4"/>
</dbReference>
<dbReference type="Proteomes" id="UP000325003">
    <property type="component" value="Unassembled WGS sequence"/>
</dbReference>
<keyword evidence="6" id="KW-0732">Signal</keyword>
<dbReference type="Gene3D" id="2.150.10.10">
    <property type="entry name" value="Serralysin-like metalloprotease, C-terminal"/>
    <property type="match status" value="3"/>
</dbReference>
<feature type="signal peptide" evidence="6">
    <location>
        <begin position="1"/>
        <end position="22"/>
    </location>
</feature>
<dbReference type="AlphaFoldDB" id="A0A5B1LKK5"/>
<proteinExistence type="predicted"/>
<evidence type="ECO:0000256" key="1">
    <source>
        <dbReference type="ARBA" id="ARBA00004613"/>
    </source>
</evidence>
<sequence length="612" mass="60123">MTTRARRILGGVAALGAAVAFAVGVGDPVEAMPHAAGAPVGLTNGDGIAVPATGTAGPAGPYPSTIDATFPDGYVVIDLDLSLDGVEHTFPGDIDAMLVAPNGFTNTVILSDTGGGDGITDVDLRFDDEAATTVPSPIVAGTYQPTEAAGSADSFPFGPPLPSGTVALSNFDGVDPNGTWKLYVADDNGADAGSIAGWSLDFTVAPICDGKLPTIIGTEEADTLVGTPGDDVIAGLGGNDTITGDDGNDTICAGEGDDEISGQVGTDKVYGQGGDDTLVAAATADGADVLAGGVGTDLATYALRSTGVSLTLNGAADDGTPGEHDRLQTVENLTGSEGNDFLSGSSLDNVLLGMGGNDKLRDFPGADHVFGGDGDDTFVAPSNADSGDEYDGGPDVDRILYSSRGQPVTITLAGGADDGTGGEGDSISGIEDAVGGGGADTIVGTTGDDILFGNGGIDLITDGPGADDVNGGGGNDVFMPPTTPDSGDVYNGGPGIDTIDYASRASSLVLTLNYGASNDGAAGEGDWLIAMENAFGGFGDDTITGSVSDNYLRGWGGSDVITGGGGSDLLLGDGAADTLDTVDGIGGNDTANGGNGADTATIDPGDTQVNIP</sequence>
<dbReference type="PANTHER" id="PTHR38340">
    <property type="entry name" value="S-LAYER PROTEIN"/>
    <property type="match status" value="1"/>
</dbReference>
<comment type="subcellular location">
    <subcellularLocation>
        <location evidence="1">Secreted</location>
    </subcellularLocation>
</comment>
<reference evidence="8 9" key="1">
    <citation type="submission" date="2019-09" db="EMBL/GenBank/DDBJ databases">
        <title>Nocardioides panacisoli sp. nov., isolated from the soil of a ginseng field.</title>
        <authorList>
            <person name="Cho C."/>
        </authorList>
    </citation>
    <scope>NUCLEOTIDE SEQUENCE [LARGE SCALE GENOMIC DNA]</scope>
    <source>
        <strain evidence="8 9">BN130099</strain>
    </source>
</reference>
<dbReference type="GO" id="GO:0005509">
    <property type="term" value="F:calcium ion binding"/>
    <property type="evidence" value="ECO:0007669"/>
    <property type="project" value="InterPro"/>
</dbReference>
<comment type="caution">
    <text evidence="8">The sequence shown here is derived from an EMBL/GenBank/DDBJ whole genome shotgun (WGS) entry which is preliminary data.</text>
</comment>
<evidence type="ECO:0000256" key="5">
    <source>
        <dbReference type="SAM" id="MobiDB-lite"/>
    </source>
</evidence>
<evidence type="ECO:0000256" key="4">
    <source>
        <dbReference type="ARBA" id="ARBA00022801"/>
    </source>
</evidence>
<dbReference type="InterPro" id="IPR050557">
    <property type="entry name" value="RTX_toxin/Mannuronan_C5-epim"/>
</dbReference>
<evidence type="ECO:0000256" key="2">
    <source>
        <dbReference type="ARBA" id="ARBA00022525"/>
    </source>
</evidence>
<feature type="domain" description="P/Homo B" evidence="7">
    <location>
        <begin position="29"/>
        <end position="221"/>
    </location>
</feature>
<dbReference type="RefSeq" id="WP_149726745.1">
    <property type="nucleotide sequence ID" value="NZ_VUJV01000001.1"/>
</dbReference>
<keyword evidence="2" id="KW-0964">Secreted</keyword>
<evidence type="ECO:0000256" key="6">
    <source>
        <dbReference type="SAM" id="SignalP"/>
    </source>
</evidence>
<accession>A0A5B1LKK5</accession>
<dbReference type="GO" id="GO:0004252">
    <property type="term" value="F:serine-type endopeptidase activity"/>
    <property type="evidence" value="ECO:0007669"/>
    <property type="project" value="InterPro"/>
</dbReference>
<reference evidence="8 9" key="2">
    <citation type="submission" date="2019-09" db="EMBL/GenBank/DDBJ databases">
        <authorList>
            <person name="Jin C."/>
        </authorList>
    </citation>
    <scope>NUCLEOTIDE SEQUENCE [LARGE SCALE GENOMIC DNA]</scope>
    <source>
        <strain evidence="8 9">BN130099</strain>
    </source>
</reference>
<evidence type="ECO:0000259" key="7">
    <source>
        <dbReference type="PROSITE" id="PS51829"/>
    </source>
</evidence>
<evidence type="ECO:0000313" key="8">
    <source>
        <dbReference type="EMBL" id="KAA1421285.1"/>
    </source>
</evidence>
<protein>
    <recommendedName>
        <fullName evidence="7">P/Homo B domain-containing protein</fullName>
    </recommendedName>
</protein>
<keyword evidence="9" id="KW-1185">Reference proteome</keyword>
<dbReference type="PROSITE" id="PS51829">
    <property type="entry name" value="P_HOMO_B"/>
    <property type="match status" value="1"/>
</dbReference>
<organism evidence="8 9">
    <name type="scientific">Nocardioides humilatus</name>
    <dbReference type="NCBI Taxonomy" id="2607660"/>
    <lineage>
        <taxon>Bacteria</taxon>
        <taxon>Bacillati</taxon>
        <taxon>Actinomycetota</taxon>
        <taxon>Actinomycetes</taxon>
        <taxon>Propionibacteriales</taxon>
        <taxon>Nocardioidaceae</taxon>
        <taxon>Nocardioides</taxon>
    </lineage>
</organism>
<evidence type="ECO:0000313" key="9">
    <source>
        <dbReference type="Proteomes" id="UP000325003"/>
    </source>
</evidence>
<evidence type="ECO:0000256" key="3">
    <source>
        <dbReference type="ARBA" id="ARBA00022670"/>
    </source>
</evidence>
<dbReference type="Pfam" id="PF00353">
    <property type="entry name" value="HemolysinCabind"/>
    <property type="match status" value="5"/>
</dbReference>
<keyword evidence="3" id="KW-0645">Protease</keyword>
<name>A0A5B1LKK5_9ACTN</name>
<dbReference type="InterPro" id="IPR001343">
    <property type="entry name" value="Hemolysn_Ca-bd"/>
</dbReference>
<dbReference type="InterPro" id="IPR011049">
    <property type="entry name" value="Serralysin-like_metalloprot_C"/>
</dbReference>
<feature type="chain" id="PRO_5039019181" description="P/Homo B domain-containing protein" evidence="6">
    <location>
        <begin position="23"/>
        <end position="612"/>
    </location>
</feature>